<name>A0A135U0S1_9PEZI</name>
<dbReference type="PROSITE" id="PS00627">
    <property type="entry name" value="GHMP_KINASES_ATP"/>
    <property type="match status" value="1"/>
</dbReference>
<dbReference type="InterPro" id="IPR013750">
    <property type="entry name" value="GHMP_kinase_C_dom"/>
</dbReference>
<dbReference type="FunFam" id="1.20.1440.340:FF:000003">
    <property type="entry name" value="GAL1p Galactokinase"/>
    <property type="match status" value="1"/>
</dbReference>
<keyword evidence="21" id="KW-1185">Reference proteome</keyword>
<evidence type="ECO:0000313" key="20">
    <source>
        <dbReference type="EMBL" id="KXH53922.1"/>
    </source>
</evidence>
<dbReference type="Proteomes" id="UP000070121">
    <property type="component" value="Unassembled WGS sequence"/>
</dbReference>
<dbReference type="SUPFAM" id="SSF55060">
    <property type="entry name" value="GHMP Kinase, C-terminal domain"/>
    <property type="match status" value="1"/>
</dbReference>
<dbReference type="InterPro" id="IPR020568">
    <property type="entry name" value="Ribosomal_Su5_D2-typ_SF"/>
</dbReference>
<keyword evidence="13" id="KW-0119">Carbohydrate metabolism</keyword>
<keyword evidence="10" id="KW-0299">Galactose metabolism</keyword>
<evidence type="ECO:0000256" key="15">
    <source>
        <dbReference type="ARBA" id="ARBA00049538"/>
    </source>
</evidence>
<dbReference type="Gene3D" id="3.30.230.10">
    <property type="match status" value="1"/>
</dbReference>
<dbReference type="InterPro" id="IPR006204">
    <property type="entry name" value="GHMP_kinase_N_dom"/>
</dbReference>
<dbReference type="OrthoDB" id="187738at2759"/>
<organism evidence="20 21">
    <name type="scientific">Colletotrichum salicis</name>
    <dbReference type="NCBI Taxonomy" id="1209931"/>
    <lineage>
        <taxon>Eukaryota</taxon>
        <taxon>Fungi</taxon>
        <taxon>Dikarya</taxon>
        <taxon>Ascomycota</taxon>
        <taxon>Pezizomycotina</taxon>
        <taxon>Sordariomycetes</taxon>
        <taxon>Hypocreomycetidae</taxon>
        <taxon>Glomerellales</taxon>
        <taxon>Glomerellaceae</taxon>
        <taxon>Colletotrichum</taxon>
        <taxon>Colletotrichum acutatum species complex</taxon>
    </lineage>
</organism>
<evidence type="ECO:0000256" key="6">
    <source>
        <dbReference type="ARBA" id="ARBA00022741"/>
    </source>
</evidence>
<keyword evidence="9" id="KW-0444">Lipid biosynthesis</keyword>
<evidence type="ECO:0000256" key="3">
    <source>
        <dbReference type="ARBA" id="ARBA00012315"/>
    </source>
</evidence>
<evidence type="ECO:0000256" key="4">
    <source>
        <dbReference type="ARBA" id="ARBA00019487"/>
    </source>
</evidence>
<dbReference type="PROSITE" id="PS00106">
    <property type="entry name" value="GALACTOKINASE"/>
    <property type="match status" value="1"/>
</dbReference>
<evidence type="ECO:0000259" key="17">
    <source>
        <dbReference type="Pfam" id="PF00288"/>
    </source>
</evidence>
<evidence type="ECO:0000256" key="11">
    <source>
        <dbReference type="ARBA" id="ARBA00023166"/>
    </source>
</evidence>
<evidence type="ECO:0000256" key="13">
    <source>
        <dbReference type="ARBA" id="ARBA00023277"/>
    </source>
</evidence>
<keyword evidence="16" id="KW-0472">Membrane</keyword>
<keyword evidence="7 20" id="KW-0418">Kinase</keyword>
<dbReference type="Pfam" id="PF08544">
    <property type="entry name" value="GHMP_kinases_C"/>
    <property type="match status" value="1"/>
</dbReference>
<dbReference type="EC" id="2.7.1.6" evidence="3"/>
<reference evidence="20 21" key="1">
    <citation type="submission" date="2014-02" db="EMBL/GenBank/DDBJ databases">
        <title>The genome sequence of Colletotrichum salicis CBS 607.94.</title>
        <authorList>
            <person name="Baroncelli R."/>
            <person name="Thon M.R."/>
        </authorList>
    </citation>
    <scope>NUCLEOTIDE SEQUENCE [LARGE SCALE GENOMIC DNA]</scope>
    <source>
        <strain evidence="20 21">CBS 607.94</strain>
    </source>
</reference>
<evidence type="ECO:0000256" key="12">
    <source>
        <dbReference type="ARBA" id="ARBA00023221"/>
    </source>
</evidence>
<evidence type="ECO:0000256" key="1">
    <source>
        <dbReference type="ARBA" id="ARBA00004947"/>
    </source>
</evidence>
<dbReference type="AlphaFoldDB" id="A0A135U0S1"/>
<dbReference type="NCBIfam" id="TIGR00131">
    <property type="entry name" value="gal_kin"/>
    <property type="match status" value="1"/>
</dbReference>
<dbReference type="InterPro" id="IPR019539">
    <property type="entry name" value="GalKase_N"/>
</dbReference>
<dbReference type="PRINTS" id="PR00959">
    <property type="entry name" value="MEVGALKINASE"/>
</dbReference>
<dbReference type="GO" id="GO:0016126">
    <property type="term" value="P:sterol biosynthetic process"/>
    <property type="evidence" value="ECO:0007669"/>
    <property type="project" value="UniProtKB-KW"/>
</dbReference>
<comment type="catalytic activity">
    <reaction evidence="15">
        <text>alpha-D-galactose + ATP = alpha-D-galactose 1-phosphate + ADP + H(+)</text>
        <dbReference type="Rhea" id="RHEA:13553"/>
        <dbReference type="ChEBI" id="CHEBI:15378"/>
        <dbReference type="ChEBI" id="CHEBI:28061"/>
        <dbReference type="ChEBI" id="CHEBI:30616"/>
        <dbReference type="ChEBI" id="CHEBI:58336"/>
        <dbReference type="ChEBI" id="CHEBI:456216"/>
        <dbReference type="EC" id="2.7.1.6"/>
    </reaction>
    <physiologicalReaction direction="left-to-right" evidence="15">
        <dbReference type="Rhea" id="RHEA:13554"/>
    </physiologicalReaction>
</comment>
<dbReference type="PRINTS" id="PR00473">
    <property type="entry name" value="GALCTOKINASE"/>
</dbReference>
<keyword evidence="16" id="KW-1133">Transmembrane helix</keyword>
<dbReference type="FunFam" id="3.30.230.10:FF:000056">
    <property type="entry name" value="GAL1p Galactokinase"/>
    <property type="match status" value="1"/>
</dbReference>
<evidence type="ECO:0000256" key="2">
    <source>
        <dbReference type="ARBA" id="ARBA00006566"/>
    </source>
</evidence>
<dbReference type="InterPro" id="IPR036554">
    <property type="entry name" value="GHMP_kinase_C_sf"/>
</dbReference>
<dbReference type="GO" id="GO:0005524">
    <property type="term" value="F:ATP binding"/>
    <property type="evidence" value="ECO:0007669"/>
    <property type="project" value="UniProtKB-KW"/>
</dbReference>
<keyword evidence="12" id="KW-0753">Steroid metabolism</keyword>
<dbReference type="Pfam" id="PF00288">
    <property type="entry name" value="GHMP_kinases_N"/>
    <property type="match status" value="1"/>
</dbReference>
<keyword evidence="8" id="KW-0067">ATP-binding</keyword>
<dbReference type="PANTHER" id="PTHR10457">
    <property type="entry name" value="MEVALONATE KINASE/GALACTOKINASE"/>
    <property type="match status" value="1"/>
</dbReference>
<feature type="domain" description="Galactokinase N-terminal" evidence="19">
    <location>
        <begin position="33"/>
        <end position="80"/>
    </location>
</feature>
<dbReference type="InterPro" id="IPR014721">
    <property type="entry name" value="Ribsml_uS5_D2-typ_fold_subgr"/>
</dbReference>
<dbReference type="SUPFAM" id="SSF54211">
    <property type="entry name" value="Ribosomal protein S5 domain 2-like"/>
    <property type="match status" value="1"/>
</dbReference>
<dbReference type="STRING" id="1209931.A0A135U0S1"/>
<evidence type="ECO:0000256" key="8">
    <source>
        <dbReference type="ARBA" id="ARBA00022840"/>
    </source>
</evidence>
<evidence type="ECO:0000256" key="5">
    <source>
        <dbReference type="ARBA" id="ARBA00022679"/>
    </source>
</evidence>
<protein>
    <recommendedName>
        <fullName evidence="4">Galactokinase</fullName>
        <ecNumber evidence="3">2.7.1.6</ecNumber>
    </recommendedName>
    <alternativeName>
        <fullName evidence="14">Galactose kinase</fullName>
    </alternativeName>
</protein>
<dbReference type="EMBL" id="JFFI01001811">
    <property type="protein sequence ID" value="KXH53922.1"/>
    <property type="molecule type" value="Genomic_DNA"/>
</dbReference>
<dbReference type="PANTHER" id="PTHR10457:SF7">
    <property type="entry name" value="GALACTOKINASE-RELATED"/>
    <property type="match status" value="1"/>
</dbReference>
<gene>
    <name evidence="20" type="ORF">CSAL01_04021</name>
</gene>
<proteinExistence type="inferred from homology"/>
<accession>A0A135U0S1</accession>
<dbReference type="GO" id="GO:0000411">
    <property type="term" value="P:positive regulation of transcription by galactose"/>
    <property type="evidence" value="ECO:0007669"/>
    <property type="project" value="UniProtKB-ARBA"/>
</dbReference>
<dbReference type="InterPro" id="IPR000705">
    <property type="entry name" value="Galactokinase"/>
</dbReference>
<keyword evidence="6" id="KW-0547">Nucleotide-binding</keyword>
<keyword evidence="16" id="KW-0812">Transmembrane</keyword>
<evidence type="ECO:0000313" key="21">
    <source>
        <dbReference type="Proteomes" id="UP000070121"/>
    </source>
</evidence>
<evidence type="ECO:0000256" key="10">
    <source>
        <dbReference type="ARBA" id="ARBA00023144"/>
    </source>
</evidence>
<feature type="transmembrane region" description="Helical" evidence="16">
    <location>
        <begin position="739"/>
        <end position="765"/>
    </location>
</feature>
<keyword evidence="12" id="KW-0443">Lipid metabolism</keyword>
<dbReference type="InterPro" id="IPR006203">
    <property type="entry name" value="GHMP_knse_ATP-bd_CS"/>
</dbReference>
<evidence type="ECO:0000259" key="18">
    <source>
        <dbReference type="Pfam" id="PF08544"/>
    </source>
</evidence>
<comment type="caution">
    <text evidence="20">The sequence shown here is derived from an EMBL/GenBank/DDBJ whole genome shotgun (WGS) entry which is preliminary data.</text>
</comment>
<comment type="pathway">
    <text evidence="1">Carbohydrate metabolism; galactose metabolism.</text>
</comment>
<dbReference type="Pfam" id="PF10509">
    <property type="entry name" value="GalKase_gal_bdg"/>
    <property type="match status" value="1"/>
</dbReference>
<evidence type="ECO:0000256" key="9">
    <source>
        <dbReference type="ARBA" id="ARBA00023011"/>
    </source>
</evidence>
<dbReference type="UniPathway" id="UPA00214"/>
<dbReference type="Gene3D" id="3.30.70.3170">
    <property type="match status" value="1"/>
</dbReference>
<keyword evidence="11" id="KW-1207">Sterol metabolism</keyword>
<evidence type="ECO:0000256" key="7">
    <source>
        <dbReference type="ARBA" id="ARBA00022777"/>
    </source>
</evidence>
<keyword evidence="9" id="KW-0752">Steroid biosynthesis</keyword>
<evidence type="ECO:0000256" key="14">
    <source>
        <dbReference type="ARBA" id="ARBA00029590"/>
    </source>
</evidence>
<feature type="domain" description="GHMP kinase C-terminal" evidence="18">
    <location>
        <begin position="422"/>
        <end position="493"/>
    </location>
</feature>
<feature type="domain" description="GHMP kinase N-terminal" evidence="17">
    <location>
        <begin position="135"/>
        <end position="221"/>
    </location>
</feature>
<dbReference type="Gene3D" id="1.20.1440.340">
    <property type="match status" value="1"/>
</dbReference>
<comment type="similarity">
    <text evidence="2">Belongs to the GHMP kinase family. GalK subfamily.</text>
</comment>
<dbReference type="InterPro" id="IPR019741">
    <property type="entry name" value="Galactokinase_CS"/>
</dbReference>
<evidence type="ECO:0000256" key="16">
    <source>
        <dbReference type="SAM" id="Phobius"/>
    </source>
</evidence>
<dbReference type="GO" id="GO:0004335">
    <property type="term" value="F:galactokinase activity"/>
    <property type="evidence" value="ECO:0007669"/>
    <property type="project" value="UniProtKB-EC"/>
</dbReference>
<keyword evidence="9" id="KW-0756">Sterol biosynthesis</keyword>
<dbReference type="GO" id="GO:0006012">
    <property type="term" value="P:galactose metabolic process"/>
    <property type="evidence" value="ECO:0007669"/>
    <property type="project" value="UniProtKB-UniPathway"/>
</dbReference>
<evidence type="ECO:0000259" key="19">
    <source>
        <dbReference type="Pfam" id="PF10509"/>
    </source>
</evidence>
<dbReference type="GO" id="GO:0005829">
    <property type="term" value="C:cytosol"/>
    <property type="evidence" value="ECO:0007669"/>
    <property type="project" value="TreeGrafter"/>
</dbReference>
<keyword evidence="5" id="KW-0808">Transferase</keyword>
<sequence>MAGPVPTASALADIYTDDALPIQTKRWSSLLSQFESEYGHPASVVARSPGRVNIIGEHIDYSLYSVLPMAITADAILAFSVTDTPADSETFTLRVANAQSDKYPSRTFEVPIGADVPIDSKVHEWSNYFKSGLSGALELLRRKHGKGFRPKGMKILMDGNVPVGGGLSSSAAFVSASALAVMLANGEQTVDKTELTELAIVSERAVGVNSGGMDQSASVFSQRGSALFVSFSPSLTARPVFFPITNPELSFLIAQSFVTSNKQVTGPIHYNLRVVECSMAGAFLNAALSPAGTKLPTDASPLGISLHGFHEVYFANNKLPHAEGASAEESAEAQLRVLIDVTKQALASTEGYTREEIAKVLGVSVPELEQIFMSKLSVRADRFKLRQRALHVFEEALRVLQFMKVLEQEAPKDTSDTTDYNKRLGDLLNATQDSCRDLYECSTPEIDELCRIARENGSYGSRLTGAGWGGCTVHMVPADKVAAVKEAWEKEYYSKRELTEEQKEGAVVVSRPGSGSAAYILKTQENSGQRGGHDIEEGFESDQHPGIIIHDSEGFQAGDSKEVLAFKKFLKARSGNIEVRDNLRAIWLCVDTDTERPVQSALANVLKEVTTIASTTPIVIVGIKKDKYLLYNQIQAGAQQTEKEILDERFRDVEAKIDQAVEKTLKILRTAVAAASAGLGTGIISSMTTPTLARILCRGIAQGCFGLPEAGIAEMDTILASVVWKNLAPFMAQSLSQSVVIWGGAVCLTAFTLVGGIPLAILLYFSIYSRLIFII</sequence>